<reference evidence="2 3" key="1">
    <citation type="submission" date="2017-06" db="EMBL/GenBank/DDBJ databases">
        <title>Genome variation in co-occurring toxic Cylindrospermopsis raciborskii strains determines phenotypic plasticity.</title>
        <authorList>
            <person name="Willis A."/>
            <person name="Woodhouse J."/>
            <person name="Ongley S."/>
            <person name="Jex A."/>
            <person name="Burford M."/>
            <person name="Neilan B."/>
        </authorList>
    </citation>
    <scope>NUCLEOTIDE SEQUENCE [LARGE SCALE GENOMIC DNA]</scope>
    <source>
        <strain evidence="2 3">C07</strain>
    </source>
</reference>
<dbReference type="EMBL" id="NJHS01000382">
    <property type="protein sequence ID" value="PNJ92060.1"/>
    <property type="molecule type" value="Genomic_DNA"/>
</dbReference>
<protein>
    <recommendedName>
        <fullName evidence="1">Restriction endonuclease type II-like domain-containing protein</fullName>
    </recommendedName>
</protein>
<dbReference type="InterPro" id="IPR011335">
    <property type="entry name" value="Restrct_endonuc-II-like"/>
</dbReference>
<feature type="non-terminal residue" evidence="2">
    <location>
        <position position="91"/>
    </location>
</feature>
<dbReference type="SUPFAM" id="SSF52980">
    <property type="entry name" value="Restriction endonuclease-like"/>
    <property type="match status" value="1"/>
</dbReference>
<accession>A0ABX4WIE1</accession>
<sequence>MSICHHPELKDYNAYTQVGCSEYRIDLAIVHKDKPGEFVLGIECDGASYHSSLTARDRDRLRQEQLEKLGWKIYRIWSTEWFHNKGSQVQL</sequence>
<gene>
    <name evidence="2" type="ORF">CEP15_16845</name>
</gene>
<organism evidence="2 3">
    <name type="scientific">Cylindrospermopsis raciborskii C07</name>
    <dbReference type="NCBI Taxonomy" id="2014886"/>
    <lineage>
        <taxon>Bacteria</taxon>
        <taxon>Bacillati</taxon>
        <taxon>Cyanobacteriota</taxon>
        <taxon>Cyanophyceae</taxon>
        <taxon>Nostocales</taxon>
        <taxon>Aphanizomenonaceae</taxon>
        <taxon>Cylindrospermopsis</taxon>
    </lineage>
</organism>
<evidence type="ECO:0000259" key="1">
    <source>
        <dbReference type="Pfam" id="PF18741"/>
    </source>
</evidence>
<dbReference type="Pfam" id="PF18741">
    <property type="entry name" value="MTES_1575"/>
    <property type="match status" value="1"/>
</dbReference>
<name>A0ABX4WIE1_9CYAN</name>
<dbReference type="Proteomes" id="UP000236284">
    <property type="component" value="Unassembled WGS sequence"/>
</dbReference>
<evidence type="ECO:0000313" key="2">
    <source>
        <dbReference type="EMBL" id="PNJ92060.1"/>
    </source>
</evidence>
<comment type="caution">
    <text evidence="2">The sequence shown here is derived from an EMBL/GenBank/DDBJ whole genome shotgun (WGS) entry which is preliminary data.</text>
</comment>
<keyword evidence="3" id="KW-1185">Reference proteome</keyword>
<dbReference type="Gene3D" id="3.40.960.10">
    <property type="entry name" value="VSR Endonuclease"/>
    <property type="match status" value="1"/>
</dbReference>
<feature type="domain" description="Restriction endonuclease type II-like" evidence="1">
    <location>
        <begin position="10"/>
        <end position="89"/>
    </location>
</feature>
<dbReference type="InterPro" id="IPR049468">
    <property type="entry name" value="Restrct_endonuc-II-like_dom"/>
</dbReference>
<proteinExistence type="predicted"/>
<evidence type="ECO:0000313" key="3">
    <source>
        <dbReference type="Proteomes" id="UP000236284"/>
    </source>
</evidence>
<dbReference type="RefSeq" id="WP_258005466.1">
    <property type="nucleotide sequence ID" value="NZ_NJHS01000382.1"/>
</dbReference>